<gene>
    <name evidence="1" type="ORF">S03H2_55322</name>
</gene>
<protein>
    <submittedName>
        <fullName evidence="1">Uncharacterized protein</fullName>
    </submittedName>
</protein>
<accession>X1IAG5</accession>
<comment type="caution">
    <text evidence="1">The sequence shown here is derived from an EMBL/GenBank/DDBJ whole genome shotgun (WGS) entry which is preliminary data.</text>
</comment>
<dbReference type="AlphaFoldDB" id="X1IAG5"/>
<dbReference type="EMBL" id="BARU01035326">
    <property type="protein sequence ID" value="GAH79401.1"/>
    <property type="molecule type" value="Genomic_DNA"/>
</dbReference>
<sequence length="54" mass="5634">PSCELAGSLARGIFVMNPEEGLSLLNDLSEVDGILLAPEGGIAVSDSLFIWMGE</sequence>
<evidence type="ECO:0000313" key="1">
    <source>
        <dbReference type="EMBL" id="GAH79401.1"/>
    </source>
</evidence>
<feature type="non-terminal residue" evidence="1">
    <location>
        <position position="1"/>
    </location>
</feature>
<reference evidence="1" key="1">
    <citation type="journal article" date="2014" name="Front. Microbiol.">
        <title>High frequency of phylogenetically diverse reductive dehalogenase-homologous genes in deep subseafloor sedimentary metagenomes.</title>
        <authorList>
            <person name="Kawai M."/>
            <person name="Futagami T."/>
            <person name="Toyoda A."/>
            <person name="Takaki Y."/>
            <person name="Nishi S."/>
            <person name="Hori S."/>
            <person name="Arai W."/>
            <person name="Tsubouchi T."/>
            <person name="Morono Y."/>
            <person name="Uchiyama I."/>
            <person name="Ito T."/>
            <person name="Fujiyama A."/>
            <person name="Inagaki F."/>
            <person name="Takami H."/>
        </authorList>
    </citation>
    <scope>NUCLEOTIDE SEQUENCE</scope>
    <source>
        <strain evidence="1">Expedition CK06-06</strain>
    </source>
</reference>
<proteinExistence type="predicted"/>
<organism evidence="1">
    <name type="scientific">marine sediment metagenome</name>
    <dbReference type="NCBI Taxonomy" id="412755"/>
    <lineage>
        <taxon>unclassified sequences</taxon>
        <taxon>metagenomes</taxon>
        <taxon>ecological metagenomes</taxon>
    </lineage>
</organism>
<name>X1IAG5_9ZZZZ</name>